<evidence type="ECO:0000313" key="2">
    <source>
        <dbReference type="Proteomes" id="UP000250235"/>
    </source>
</evidence>
<evidence type="ECO:0000313" key="1">
    <source>
        <dbReference type="EMBL" id="KZV29773.1"/>
    </source>
</evidence>
<reference evidence="1 2" key="1">
    <citation type="journal article" date="2015" name="Proc. Natl. Acad. Sci. U.S.A.">
        <title>The resurrection genome of Boea hygrometrica: A blueprint for survival of dehydration.</title>
        <authorList>
            <person name="Xiao L."/>
            <person name="Yang G."/>
            <person name="Zhang L."/>
            <person name="Yang X."/>
            <person name="Zhao S."/>
            <person name="Ji Z."/>
            <person name="Zhou Q."/>
            <person name="Hu M."/>
            <person name="Wang Y."/>
            <person name="Chen M."/>
            <person name="Xu Y."/>
            <person name="Jin H."/>
            <person name="Xiao X."/>
            <person name="Hu G."/>
            <person name="Bao F."/>
            <person name="Hu Y."/>
            <person name="Wan P."/>
            <person name="Li L."/>
            <person name="Deng X."/>
            <person name="Kuang T."/>
            <person name="Xiang C."/>
            <person name="Zhu J.K."/>
            <person name="Oliver M.J."/>
            <person name="He Y."/>
        </authorList>
    </citation>
    <scope>NUCLEOTIDE SEQUENCE [LARGE SCALE GENOMIC DNA]</scope>
    <source>
        <strain evidence="2">cv. XS01</strain>
    </source>
</reference>
<dbReference type="AlphaFoldDB" id="A0A2Z7B6G5"/>
<dbReference type="Proteomes" id="UP000250235">
    <property type="component" value="Unassembled WGS sequence"/>
</dbReference>
<name>A0A2Z7B6G5_9LAMI</name>
<sequence length="198" mass="22644">MNNGGEGPSNNGTGLSREDLMAIVTMVATTLQGLVGPNHNQAPPPPPPARGTKFYYESLRGRNSAVDGTRVKRRRFMDQQMREFRVTSCWFGKPFVEVKRRRFVKLKRCRFAFALKTQQLACAMIKPAGSHNYLESAVARFQQAYYLNITSRSDLKISSEHSSDQISVDWQALIAELSLEARKRIRCGYQIRMDLRYY</sequence>
<proteinExistence type="predicted"/>
<organism evidence="1 2">
    <name type="scientific">Dorcoceras hygrometricum</name>
    <dbReference type="NCBI Taxonomy" id="472368"/>
    <lineage>
        <taxon>Eukaryota</taxon>
        <taxon>Viridiplantae</taxon>
        <taxon>Streptophyta</taxon>
        <taxon>Embryophyta</taxon>
        <taxon>Tracheophyta</taxon>
        <taxon>Spermatophyta</taxon>
        <taxon>Magnoliopsida</taxon>
        <taxon>eudicotyledons</taxon>
        <taxon>Gunneridae</taxon>
        <taxon>Pentapetalae</taxon>
        <taxon>asterids</taxon>
        <taxon>lamiids</taxon>
        <taxon>Lamiales</taxon>
        <taxon>Gesneriaceae</taxon>
        <taxon>Didymocarpoideae</taxon>
        <taxon>Trichosporeae</taxon>
        <taxon>Loxocarpinae</taxon>
        <taxon>Dorcoceras</taxon>
    </lineage>
</organism>
<accession>A0A2Z7B6G5</accession>
<gene>
    <name evidence="1" type="ORF">F511_17616</name>
</gene>
<keyword evidence="2" id="KW-1185">Reference proteome</keyword>
<protein>
    <submittedName>
        <fullName evidence="1">Uncharacterized protein</fullName>
    </submittedName>
</protein>
<dbReference type="EMBL" id="KV009173">
    <property type="protein sequence ID" value="KZV29773.1"/>
    <property type="molecule type" value="Genomic_DNA"/>
</dbReference>